<keyword evidence="8" id="KW-1185">Reference proteome</keyword>
<accession>A0A368H7S2</accession>
<dbReference type="Gene3D" id="1.10.1820.10">
    <property type="entry name" value="protein kinase ck2 holoenzyme, chain C, domain 1"/>
    <property type="match status" value="1"/>
</dbReference>
<comment type="similarity">
    <text evidence="1 5">Belongs to the casein kinase 2 subunit beta family.</text>
</comment>
<dbReference type="Proteomes" id="UP000252519">
    <property type="component" value="Unassembled WGS sequence"/>
</dbReference>
<dbReference type="SMART" id="SM01085">
    <property type="entry name" value="CK_II_beta"/>
    <property type="match status" value="1"/>
</dbReference>
<dbReference type="PROSITE" id="PS01101">
    <property type="entry name" value="CK2_BETA"/>
    <property type="match status" value="1"/>
</dbReference>
<dbReference type="PRINTS" id="PR00472">
    <property type="entry name" value="CASNKINASEII"/>
</dbReference>
<feature type="region of interest" description="Disordered" evidence="6">
    <location>
        <begin position="37"/>
        <end position="61"/>
    </location>
</feature>
<evidence type="ECO:0000313" key="8">
    <source>
        <dbReference type="Proteomes" id="UP000252519"/>
    </source>
</evidence>
<dbReference type="FunFam" id="2.20.25.20:FF:000002">
    <property type="entry name" value="Casein kinase II subunit beta"/>
    <property type="match status" value="1"/>
</dbReference>
<dbReference type="FunFam" id="1.10.1820.10:FF:000001">
    <property type="entry name" value="Casein kinase II subunit beta"/>
    <property type="match status" value="1"/>
</dbReference>
<dbReference type="InterPro" id="IPR000704">
    <property type="entry name" value="Casein_kinase_II_reg-sub"/>
</dbReference>
<dbReference type="AlphaFoldDB" id="A0A368H7S2"/>
<dbReference type="EMBL" id="JOJR01000014">
    <property type="protein sequence ID" value="RCN51390.1"/>
    <property type="molecule type" value="Genomic_DNA"/>
</dbReference>
<evidence type="ECO:0000256" key="5">
    <source>
        <dbReference type="RuleBase" id="RU361268"/>
    </source>
</evidence>
<dbReference type="STRING" id="29170.A0A368H7S2"/>
<dbReference type="InterPro" id="IPR035991">
    <property type="entry name" value="Casein_kinase_II_beta-like"/>
</dbReference>
<dbReference type="Pfam" id="PF01214">
    <property type="entry name" value="CK_II_beta"/>
    <property type="match status" value="1"/>
</dbReference>
<dbReference type="InterPro" id="IPR016149">
    <property type="entry name" value="Casein_kin_II_reg-sub_N"/>
</dbReference>
<dbReference type="PANTHER" id="PTHR11740">
    <property type="entry name" value="CASEIN KINASE II SUBUNIT BETA"/>
    <property type="match status" value="1"/>
</dbReference>
<comment type="caution">
    <text evidence="7">The sequence shown here is derived from an EMBL/GenBank/DDBJ whole genome shotgun (WGS) entry which is preliminary data.</text>
</comment>
<proteinExistence type="inferred from homology"/>
<protein>
    <recommendedName>
        <fullName evidence="2 5">Casein kinase II subunit beta</fullName>
        <shortName evidence="5">CK II beta</shortName>
    </recommendedName>
</protein>
<dbReference type="InterPro" id="IPR005373">
    <property type="entry name" value="PHAF1"/>
</dbReference>
<keyword evidence="3" id="KW-0597">Phosphoprotein</keyword>
<dbReference type="OrthoDB" id="3971593at2759"/>
<comment type="subunit">
    <text evidence="5">Tetramer of two alpha and two beta subunits.</text>
</comment>
<dbReference type="SUPFAM" id="SSF57798">
    <property type="entry name" value="Casein kinase II beta subunit"/>
    <property type="match status" value="1"/>
</dbReference>
<dbReference type="GO" id="GO:0005737">
    <property type="term" value="C:cytoplasm"/>
    <property type="evidence" value="ECO:0007669"/>
    <property type="project" value="TreeGrafter"/>
</dbReference>
<dbReference type="GO" id="GO:0019887">
    <property type="term" value="F:protein kinase regulator activity"/>
    <property type="evidence" value="ECO:0007669"/>
    <property type="project" value="InterPro"/>
</dbReference>
<dbReference type="Gene3D" id="2.20.25.20">
    <property type="match status" value="1"/>
</dbReference>
<name>A0A368H7S2_ANCCA</name>
<feature type="compositionally biased region" description="Low complexity" evidence="6">
    <location>
        <begin position="52"/>
        <end position="61"/>
    </location>
</feature>
<evidence type="ECO:0000256" key="1">
    <source>
        <dbReference type="ARBA" id="ARBA00006941"/>
    </source>
</evidence>
<evidence type="ECO:0000256" key="6">
    <source>
        <dbReference type="SAM" id="MobiDB-lite"/>
    </source>
</evidence>
<organism evidence="7 8">
    <name type="scientific">Ancylostoma caninum</name>
    <name type="common">Dog hookworm</name>
    <dbReference type="NCBI Taxonomy" id="29170"/>
    <lineage>
        <taxon>Eukaryota</taxon>
        <taxon>Metazoa</taxon>
        <taxon>Ecdysozoa</taxon>
        <taxon>Nematoda</taxon>
        <taxon>Chromadorea</taxon>
        <taxon>Rhabditida</taxon>
        <taxon>Rhabditina</taxon>
        <taxon>Rhabditomorpha</taxon>
        <taxon>Strongyloidea</taxon>
        <taxon>Ancylostomatidae</taxon>
        <taxon>Ancylostomatinae</taxon>
        <taxon>Ancylostoma</taxon>
    </lineage>
</organism>
<sequence length="592" mass="66248">MPRFDYIPSISGPVVRGLLISTVATASARWRELPHSSAGSASASVTEQSAPSHESGSETMSSSEEVSWITWFCGLRGNEFFCEVDEEYIQDRFNLTGLNEQVPKYRQALDMILDLEPGVLGLGSCSQKDDMEDNPTNTDLVEQAAEMLYGLIHARYILTNRGIGQMVEKWRDHDFGVCPRVYCENQAMLPIGLSDVPGEAMVKLYCPRCCDVFIPRSTRHQHTDGSYFGTGFPHMLFFVHPELRPRKPVTQFIPRLYGFKIHPLAYNLQYQQSPQFMHMKSSSSRPSSMCMTPRQDPLTFEVLPQEGLKNESVEFILGMPLNQILTLIQQNARILSNIELMYSRKDPLGRDICVYLSNDGIRLMFHPVTQLLRLIEVDNLSQIVLKYKEKIFSEPGAEVSMDKVDEFFGSTHPGAYDDKQKICVKSWRGLSFCFPTAESANVEVTPGFGPLRSLKFDSATQPRLTKMSIFKGTAVGKNEEVTMPLAAYCGQNRTLLVSCGRKNGKITGVDVLFQTQNGNAASRISGELELVEITRTISFGDSVAKVLSALGAPSKVFYKSEDKMSIHRGGCKETLSPQPHFFFNYFSMGLVG</sequence>
<dbReference type="Pfam" id="PF03676">
    <property type="entry name" value="PHAF1"/>
    <property type="match status" value="1"/>
</dbReference>
<reference evidence="7 8" key="1">
    <citation type="submission" date="2014-10" db="EMBL/GenBank/DDBJ databases">
        <title>Draft genome of the hookworm Ancylostoma caninum.</title>
        <authorList>
            <person name="Mitreva M."/>
        </authorList>
    </citation>
    <scope>NUCLEOTIDE SEQUENCE [LARGE SCALE GENOMIC DNA]</scope>
    <source>
        <strain evidence="7 8">Baltimore</strain>
    </source>
</reference>
<keyword evidence="4" id="KW-0879">Wnt signaling pathway</keyword>
<dbReference type="GO" id="GO:0016055">
    <property type="term" value="P:Wnt signaling pathway"/>
    <property type="evidence" value="ECO:0007669"/>
    <property type="project" value="UniProtKB-KW"/>
</dbReference>
<gene>
    <name evidence="7" type="ORF">ANCCAN_02543</name>
</gene>
<evidence type="ECO:0000256" key="3">
    <source>
        <dbReference type="ARBA" id="ARBA00022553"/>
    </source>
</evidence>
<dbReference type="GO" id="GO:0005956">
    <property type="term" value="C:protein kinase CK2 complex"/>
    <property type="evidence" value="ECO:0007669"/>
    <property type="project" value="UniProtKB-UniRule"/>
</dbReference>
<dbReference type="PANTHER" id="PTHR11740:SF0">
    <property type="entry name" value="CASEIN KINASE II SUBUNIT BETA"/>
    <property type="match status" value="1"/>
</dbReference>
<feature type="compositionally biased region" description="Polar residues" evidence="6">
    <location>
        <begin position="37"/>
        <end position="51"/>
    </location>
</feature>
<evidence type="ECO:0000313" key="7">
    <source>
        <dbReference type="EMBL" id="RCN51390.1"/>
    </source>
</evidence>
<evidence type="ECO:0000256" key="4">
    <source>
        <dbReference type="ARBA" id="ARBA00022687"/>
    </source>
</evidence>
<evidence type="ECO:0000256" key="2">
    <source>
        <dbReference type="ARBA" id="ARBA00017775"/>
    </source>
</evidence>